<gene>
    <name evidence="1" type="ordered locus">F7308_1905</name>
</gene>
<protein>
    <submittedName>
        <fullName evidence="1">Uncharacterized protein</fullName>
    </submittedName>
</protein>
<sequence length="451" mass="52528">MKKVMIISLGDKGKSHLSWDAGHEASLCASFNDDVIELYKLQLNKDTYFSLTYSSVTVNKKDTLQDSYNAFKSTKSFNLGWKKICTAYMDSSKYNEFNDLIIKRKFIEILNLFKKIINKSALETIDESVYVFLSPTNTTPPLSVLEQNNPCRKPLKQECFNIFALAFYLSILEYCADRKFVIGTCAGLHALAYFHSIDIYGLKDEATKKNIFKPISGFNFTDGSKNNYNDPMFGQHQLAYNHSSVPAIKVNLKKEASEVNDIFSDDLSELSEGEQHSTFNNKYFVTEQFPSITFREHIGMRLSDSYFSFDKQLIPIGEMHGSWFSGYQDHPHHNFNLSKQMPDLLDERFGLHENKLLYQNNKLISKKIRKKFYERTRTTRNEESLLNQSSFNYDTVDVVTKKLPNLYYCRKIEFDKSKGRYVRKGLDSKYRDSLYRSMYRNRKLKLKPSDK</sequence>
<reference evidence="1" key="1">
    <citation type="submission" date="2011-05" db="EMBL/GenBank/DDBJ databases">
        <authorList>
            <person name="Kuske C.R."/>
            <person name="Challacombe J.F."/>
            <person name="Siddaramappa S."/>
            <person name="Petersen J.M."/>
            <person name="Bruce D.C."/>
        </authorList>
    </citation>
    <scope>NUCLEOTIDE SEQUENCE</scope>
    <source>
        <strain evidence="1">TX077308</strain>
    </source>
</reference>
<dbReference type="EMBL" id="CP002872">
    <property type="protein sequence ID" value="AEI36829.1"/>
    <property type="molecule type" value="Genomic_DNA"/>
</dbReference>
<evidence type="ECO:0000313" key="2">
    <source>
        <dbReference type="Proteomes" id="UP000000490"/>
    </source>
</evidence>
<organism evidence="1 2">
    <name type="scientific">Francisella salina</name>
    <dbReference type="NCBI Taxonomy" id="573569"/>
    <lineage>
        <taxon>Bacteria</taxon>
        <taxon>Pseudomonadati</taxon>
        <taxon>Pseudomonadota</taxon>
        <taxon>Gammaproteobacteria</taxon>
        <taxon>Thiotrichales</taxon>
        <taxon>Francisellaceae</taxon>
        <taxon>Francisella</taxon>
    </lineage>
</organism>
<evidence type="ECO:0000313" key="1">
    <source>
        <dbReference type="EMBL" id="AEI36829.1"/>
    </source>
</evidence>
<name>A0ABN3ZVQ5_FRAST</name>
<dbReference type="RefSeq" id="WP_013923656.1">
    <property type="nucleotide sequence ID" value="NC_015696.1"/>
</dbReference>
<accession>A0ABN3ZVQ5</accession>
<proteinExistence type="predicted"/>
<dbReference type="Proteomes" id="UP000000490">
    <property type="component" value="Chromosome"/>
</dbReference>
<keyword evidence="2" id="KW-1185">Reference proteome</keyword>